<dbReference type="InterPro" id="IPR039752">
    <property type="entry name" value="F-box_only"/>
</dbReference>
<proteinExistence type="predicted"/>
<dbReference type="GO" id="GO:0061630">
    <property type="term" value="F:ubiquitin protein ligase activity"/>
    <property type="evidence" value="ECO:0007669"/>
    <property type="project" value="TreeGrafter"/>
</dbReference>
<protein>
    <submittedName>
        <fullName evidence="3 5">F-box domain and F-box associated (FBA) domain and Galactose-binding domain-like-containing protein</fullName>
    </submittedName>
</protein>
<organism evidence="3">
    <name type="scientific">Strongyloides ratti</name>
    <name type="common">Parasitic roundworm</name>
    <dbReference type="NCBI Taxonomy" id="34506"/>
    <lineage>
        <taxon>Eukaryota</taxon>
        <taxon>Metazoa</taxon>
        <taxon>Ecdysozoa</taxon>
        <taxon>Nematoda</taxon>
        <taxon>Chromadorea</taxon>
        <taxon>Rhabditida</taxon>
        <taxon>Tylenchina</taxon>
        <taxon>Panagrolaimomorpha</taxon>
        <taxon>Strongyloidoidea</taxon>
        <taxon>Strongyloididae</taxon>
        <taxon>Strongyloides</taxon>
    </lineage>
</organism>
<keyword evidence="4" id="KW-1185">Reference proteome</keyword>
<evidence type="ECO:0000313" key="6">
    <source>
        <dbReference type="WormBase" id="SRAE_2000328100"/>
    </source>
</evidence>
<dbReference type="Pfam" id="PF12937">
    <property type="entry name" value="F-box-like"/>
    <property type="match status" value="1"/>
</dbReference>
<dbReference type="AlphaFoldDB" id="A0A090LFR5"/>
<dbReference type="PROSITE" id="PS51114">
    <property type="entry name" value="FBA"/>
    <property type="match status" value="1"/>
</dbReference>
<dbReference type="GeneID" id="36380996"/>
<dbReference type="WBParaSite" id="SRAE_2000328100.1">
    <property type="protein sequence ID" value="SRAE_2000328100.1"/>
    <property type="gene ID" value="WBGene00263503"/>
</dbReference>
<dbReference type="GO" id="GO:0019005">
    <property type="term" value="C:SCF ubiquitin ligase complex"/>
    <property type="evidence" value="ECO:0007669"/>
    <property type="project" value="TreeGrafter"/>
</dbReference>
<evidence type="ECO:0000259" key="2">
    <source>
        <dbReference type="PROSITE" id="PS51114"/>
    </source>
</evidence>
<dbReference type="Gene3D" id="1.20.1280.50">
    <property type="match status" value="1"/>
</dbReference>
<evidence type="ECO:0000313" key="4">
    <source>
        <dbReference type="Proteomes" id="UP000035682"/>
    </source>
</evidence>
<dbReference type="CTD" id="36380996"/>
<dbReference type="SMART" id="SM01198">
    <property type="entry name" value="FBA"/>
    <property type="match status" value="1"/>
</dbReference>
<dbReference type="SMART" id="SM00256">
    <property type="entry name" value="FBOX"/>
    <property type="match status" value="1"/>
</dbReference>
<dbReference type="STRING" id="34506.A0A090LFR5"/>
<dbReference type="GO" id="GO:0036503">
    <property type="term" value="P:ERAD pathway"/>
    <property type="evidence" value="ECO:0007669"/>
    <property type="project" value="TreeGrafter"/>
</dbReference>
<feature type="domain" description="FBA" evidence="2">
    <location>
        <begin position="90"/>
        <end position="263"/>
    </location>
</feature>
<dbReference type="PANTHER" id="PTHR12125:SF5">
    <property type="entry name" value="F-BOX DOMAIN-CONTAINING PROTEIN"/>
    <property type="match status" value="1"/>
</dbReference>
<dbReference type="InterPro" id="IPR008979">
    <property type="entry name" value="Galactose-bd-like_sf"/>
</dbReference>
<dbReference type="EMBL" id="LN609529">
    <property type="protein sequence ID" value="CEF68626.1"/>
    <property type="molecule type" value="Genomic_DNA"/>
</dbReference>
<dbReference type="Pfam" id="PF04300">
    <property type="entry name" value="FBA"/>
    <property type="match status" value="1"/>
</dbReference>
<dbReference type="PANTHER" id="PTHR12125">
    <property type="entry name" value="F-BOX ONLY PROTEIN 6-LIKE PROTEIN"/>
    <property type="match status" value="1"/>
</dbReference>
<gene>
    <name evidence="3 5 6" type="ORF">SRAE_2000328100</name>
</gene>
<dbReference type="GO" id="GO:0005737">
    <property type="term" value="C:cytoplasm"/>
    <property type="evidence" value="ECO:0007669"/>
    <property type="project" value="TreeGrafter"/>
</dbReference>
<dbReference type="Proteomes" id="UP000035682">
    <property type="component" value="Unplaced"/>
</dbReference>
<dbReference type="InterPro" id="IPR001810">
    <property type="entry name" value="F-box_dom"/>
</dbReference>
<sequence length="277" mass="32959">MSKDNNNLFNNKCEYDFTTILPKEISFKIFNYIPAKYLVKECSKICKNWNTIIKTPQYWISRSFNERCREILPPPEMINDPKYRWNLSKIFILRPFNRNLITNPSGEHGLEGWESYPASQPFEIERPYGSMQASFPGLETCFVSSFSKRTKFYCFKPTIYISEMNSYRKDAAAYYSLRVRIHCGDINLNRMDTTTFTNNRNTFAYKKKVDQWTDPVWEKVEHNFSDYSSGNYQIFFETIGKDRMFWAGNYGSKCCNATIIIKYEFNKPYQDKKNDQF</sequence>
<dbReference type="OMA" id="DWWGGCQ"/>
<feature type="domain" description="F-box" evidence="1">
    <location>
        <begin position="15"/>
        <end position="62"/>
    </location>
</feature>
<evidence type="ECO:0000313" key="3">
    <source>
        <dbReference type="EMBL" id="CEF68626.1"/>
    </source>
</evidence>
<dbReference type="WormBase" id="SRAE_2000328100">
    <property type="protein sequence ID" value="SRP10242"/>
    <property type="gene ID" value="WBGene00263503"/>
</dbReference>
<evidence type="ECO:0000313" key="5">
    <source>
        <dbReference type="WBParaSite" id="SRAE_2000328100.1"/>
    </source>
</evidence>
<name>A0A090LFR5_STRRB</name>
<dbReference type="Gene3D" id="2.60.120.260">
    <property type="entry name" value="Galactose-binding domain-like"/>
    <property type="match status" value="1"/>
</dbReference>
<dbReference type="OrthoDB" id="1107553at2759"/>
<reference evidence="5" key="2">
    <citation type="submission" date="2020-12" db="UniProtKB">
        <authorList>
            <consortium name="WormBaseParasite"/>
        </authorList>
    </citation>
    <scope>IDENTIFICATION</scope>
</reference>
<dbReference type="SUPFAM" id="SSF81383">
    <property type="entry name" value="F-box domain"/>
    <property type="match status" value="1"/>
</dbReference>
<reference evidence="3 4" key="1">
    <citation type="submission" date="2014-09" db="EMBL/GenBank/DDBJ databases">
        <authorList>
            <person name="Martin A.A."/>
        </authorList>
    </citation>
    <scope>NUCLEOTIDE SEQUENCE</scope>
    <source>
        <strain evidence="4">ED321</strain>
        <strain evidence="3">ED321 Heterogonic</strain>
    </source>
</reference>
<dbReference type="InterPro" id="IPR007397">
    <property type="entry name" value="F-box-assoc_dom"/>
</dbReference>
<dbReference type="GO" id="GO:0031146">
    <property type="term" value="P:SCF-dependent proteasomal ubiquitin-dependent protein catabolic process"/>
    <property type="evidence" value="ECO:0007669"/>
    <property type="project" value="TreeGrafter"/>
</dbReference>
<dbReference type="PROSITE" id="PS50181">
    <property type="entry name" value="FBOX"/>
    <property type="match status" value="1"/>
</dbReference>
<evidence type="ECO:0000259" key="1">
    <source>
        <dbReference type="PROSITE" id="PS50181"/>
    </source>
</evidence>
<dbReference type="SUPFAM" id="SSF49785">
    <property type="entry name" value="Galactose-binding domain-like"/>
    <property type="match status" value="1"/>
</dbReference>
<dbReference type="GO" id="GO:0006516">
    <property type="term" value="P:glycoprotein catabolic process"/>
    <property type="evidence" value="ECO:0007669"/>
    <property type="project" value="TreeGrafter"/>
</dbReference>
<accession>A0A090LFR5</accession>
<dbReference type="InterPro" id="IPR036047">
    <property type="entry name" value="F-box-like_dom_sf"/>
</dbReference>
<dbReference type="RefSeq" id="XP_024507826.1">
    <property type="nucleotide sequence ID" value="XM_024654456.1"/>
</dbReference>